<dbReference type="InterPro" id="IPR002491">
    <property type="entry name" value="ABC_transptr_periplasmic_BD"/>
</dbReference>
<accession>A0A934VS59</accession>
<feature type="chain" id="PRO_5037482179" evidence="1">
    <location>
        <begin position="20"/>
        <end position="366"/>
    </location>
</feature>
<dbReference type="PANTHER" id="PTHR30535">
    <property type="entry name" value="VITAMIN B12-BINDING PROTEIN"/>
    <property type="match status" value="1"/>
</dbReference>
<dbReference type="Proteomes" id="UP000617628">
    <property type="component" value="Unassembled WGS sequence"/>
</dbReference>
<name>A0A934VS59_9BACT</name>
<sequence>MKRIVGLVAVCCWACLELAAELRYAKNFEIQDFESHKEIVVRNTWAGAGDHEQVYALVPRESDIPQLEEGAIVVRTPVKRLAVMATVFLGPVRDLDLYDSLVGIAYLKFANDLRAHELVESGAAKEIQSGAAMDVEAMLMLQPDLILTSTTGNPTFDVHPQMQRAGLPVVVTASYMEEHPLARTEWIKFVAAFYGKDDEAERIFDGIAERYENLEALTRTVANRPTVFASAPFAGTWHVPGGKSYTATALRHAGADYLWKGNESRGGVPLDVEVILQRAAEADFWVNPSHFSTRRELLALDERFVGFRALRDGRVFNNTVRVNEHGGNDIFERGVSHPDEVLADLIKIFHPELVPDHEFIFYERLK</sequence>
<gene>
    <name evidence="3" type="ORF">JIN87_17475</name>
</gene>
<proteinExistence type="predicted"/>
<evidence type="ECO:0000313" key="4">
    <source>
        <dbReference type="Proteomes" id="UP000617628"/>
    </source>
</evidence>
<dbReference type="SUPFAM" id="SSF53807">
    <property type="entry name" value="Helical backbone' metal receptor"/>
    <property type="match status" value="1"/>
</dbReference>
<dbReference type="RefSeq" id="WP_200356886.1">
    <property type="nucleotide sequence ID" value="NZ_JAENIL010000033.1"/>
</dbReference>
<dbReference type="Gene3D" id="3.40.50.1980">
    <property type="entry name" value="Nitrogenase molybdenum iron protein domain"/>
    <property type="match status" value="2"/>
</dbReference>
<protein>
    <submittedName>
        <fullName evidence="3">ABC transporter substrate-binding protein</fullName>
    </submittedName>
</protein>
<feature type="domain" description="Fe/B12 periplasmic-binding" evidence="2">
    <location>
        <begin position="80"/>
        <end position="353"/>
    </location>
</feature>
<evidence type="ECO:0000313" key="3">
    <source>
        <dbReference type="EMBL" id="MBK1878675.1"/>
    </source>
</evidence>
<reference evidence="3" key="1">
    <citation type="submission" date="2021-01" db="EMBL/GenBank/DDBJ databases">
        <title>Modified the classification status of verrucomicrobia.</title>
        <authorList>
            <person name="Feng X."/>
        </authorList>
    </citation>
    <scope>NUCLEOTIDE SEQUENCE</scope>
    <source>
        <strain evidence="3">KCTC 13126</strain>
    </source>
</reference>
<dbReference type="PANTHER" id="PTHR30535:SF34">
    <property type="entry name" value="MOLYBDATE-BINDING PROTEIN MOLA"/>
    <property type="match status" value="1"/>
</dbReference>
<feature type="signal peptide" evidence="1">
    <location>
        <begin position="1"/>
        <end position="19"/>
    </location>
</feature>
<evidence type="ECO:0000256" key="1">
    <source>
        <dbReference type="SAM" id="SignalP"/>
    </source>
</evidence>
<evidence type="ECO:0000259" key="2">
    <source>
        <dbReference type="PROSITE" id="PS50983"/>
    </source>
</evidence>
<dbReference type="Pfam" id="PF01497">
    <property type="entry name" value="Peripla_BP_2"/>
    <property type="match status" value="1"/>
</dbReference>
<dbReference type="InterPro" id="IPR050902">
    <property type="entry name" value="ABC_Transporter_SBP"/>
</dbReference>
<comment type="caution">
    <text evidence="3">The sequence shown here is derived from an EMBL/GenBank/DDBJ whole genome shotgun (WGS) entry which is preliminary data.</text>
</comment>
<dbReference type="CDD" id="cd01141">
    <property type="entry name" value="TroA_d"/>
    <property type="match status" value="1"/>
</dbReference>
<keyword evidence="1" id="KW-0732">Signal</keyword>
<organism evidence="3 4">
    <name type="scientific">Pelagicoccus mobilis</name>
    <dbReference type="NCBI Taxonomy" id="415221"/>
    <lineage>
        <taxon>Bacteria</taxon>
        <taxon>Pseudomonadati</taxon>
        <taxon>Verrucomicrobiota</taxon>
        <taxon>Opitutia</taxon>
        <taxon>Puniceicoccales</taxon>
        <taxon>Pelagicoccaceae</taxon>
        <taxon>Pelagicoccus</taxon>
    </lineage>
</organism>
<dbReference type="GO" id="GO:0071281">
    <property type="term" value="P:cellular response to iron ion"/>
    <property type="evidence" value="ECO:0007669"/>
    <property type="project" value="TreeGrafter"/>
</dbReference>
<dbReference type="PROSITE" id="PS50983">
    <property type="entry name" value="FE_B12_PBP"/>
    <property type="match status" value="1"/>
</dbReference>
<keyword evidence="4" id="KW-1185">Reference proteome</keyword>
<dbReference type="EMBL" id="JAENIL010000033">
    <property type="protein sequence ID" value="MBK1878675.1"/>
    <property type="molecule type" value="Genomic_DNA"/>
</dbReference>
<dbReference type="AlphaFoldDB" id="A0A934VS59"/>